<feature type="compositionally biased region" description="Basic and acidic residues" evidence="1">
    <location>
        <begin position="109"/>
        <end position="131"/>
    </location>
</feature>
<organism evidence="2 3">
    <name type="scientific">Dreissena polymorpha</name>
    <name type="common">Zebra mussel</name>
    <name type="synonym">Mytilus polymorpha</name>
    <dbReference type="NCBI Taxonomy" id="45954"/>
    <lineage>
        <taxon>Eukaryota</taxon>
        <taxon>Metazoa</taxon>
        <taxon>Spiralia</taxon>
        <taxon>Lophotrochozoa</taxon>
        <taxon>Mollusca</taxon>
        <taxon>Bivalvia</taxon>
        <taxon>Autobranchia</taxon>
        <taxon>Heteroconchia</taxon>
        <taxon>Euheterodonta</taxon>
        <taxon>Imparidentia</taxon>
        <taxon>Neoheterodontei</taxon>
        <taxon>Myida</taxon>
        <taxon>Dreissenoidea</taxon>
        <taxon>Dreissenidae</taxon>
        <taxon>Dreissena</taxon>
    </lineage>
</organism>
<comment type="caution">
    <text evidence="2">The sequence shown here is derived from an EMBL/GenBank/DDBJ whole genome shotgun (WGS) entry which is preliminary data.</text>
</comment>
<feature type="compositionally biased region" description="Low complexity" evidence="1">
    <location>
        <begin position="17"/>
        <end position="27"/>
    </location>
</feature>
<evidence type="ECO:0000313" key="3">
    <source>
        <dbReference type="Proteomes" id="UP000828390"/>
    </source>
</evidence>
<proteinExistence type="predicted"/>
<accession>A0A9D4EE48</accession>
<feature type="region of interest" description="Disordered" evidence="1">
    <location>
        <begin position="61"/>
        <end position="140"/>
    </location>
</feature>
<evidence type="ECO:0000313" key="2">
    <source>
        <dbReference type="EMBL" id="KAH3778043.1"/>
    </source>
</evidence>
<name>A0A9D4EE48_DREPO</name>
<reference evidence="2" key="2">
    <citation type="submission" date="2020-11" db="EMBL/GenBank/DDBJ databases">
        <authorList>
            <person name="McCartney M.A."/>
            <person name="Auch B."/>
            <person name="Kono T."/>
            <person name="Mallez S."/>
            <person name="Becker A."/>
            <person name="Gohl D.M."/>
            <person name="Silverstein K.A.T."/>
            <person name="Koren S."/>
            <person name="Bechman K.B."/>
            <person name="Herman A."/>
            <person name="Abrahante J.E."/>
            <person name="Garbe J."/>
        </authorList>
    </citation>
    <scope>NUCLEOTIDE SEQUENCE</scope>
    <source>
        <strain evidence="2">Duluth1</strain>
        <tissue evidence="2">Whole animal</tissue>
    </source>
</reference>
<dbReference type="EMBL" id="JAIWYP010000009">
    <property type="protein sequence ID" value="KAH3778043.1"/>
    <property type="molecule type" value="Genomic_DNA"/>
</dbReference>
<sequence>MLTTNQTHMLPRMGIEPRSPSYPYRPRQPVWRPVPNWTAPSSYRSNPFKWVLPSLRSRSDQYKADLQPVRSEPRPGPGYSATYSGRPADRASPIERYRLADPAPLQQADRSERSSESCRYRERSQALRSKDQSPPPKRFRGDFIVLVEHISESDTSLATSSGSG</sequence>
<reference evidence="2" key="1">
    <citation type="journal article" date="2019" name="bioRxiv">
        <title>The Genome of the Zebra Mussel, Dreissena polymorpha: A Resource for Invasive Species Research.</title>
        <authorList>
            <person name="McCartney M.A."/>
            <person name="Auch B."/>
            <person name="Kono T."/>
            <person name="Mallez S."/>
            <person name="Zhang Y."/>
            <person name="Obille A."/>
            <person name="Becker A."/>
            <person name="Abrahante J.E."/>
            <person name="Garbe J."/>
            <person name="Badalamenti J.P."/>
            <person name="Herman A."/>
            <person name="Mangelson H."/>
            <person name="Liachko I."/>
            <person name="Sullivan S."/>
            <person name="Sone E.D."/>
            <person name="Koren S."/>
            <person name="Silverstein K.A.T."/>
            <person name="Beckman K.B."/>
            <person name="Gohl D.M."/>
        </authorList>
    </citation>
    <scope>NUCLEOTIDE SEQUENCE</scope>
    <source>
        <strain evidence="2">Duluth1</strain>
        <tissue evidence="2">Whole animal</tissue>
    </source>
</reference>
<feature type="region of interest" description="Disordered" evidence="1">
    <location>
        <begin position="1"/>
        <end position="47"/>
    </location>
</feature>
<dbReference type="Proteomes" id="UP000828390">
    <property type="component" value="Unassembled WGS sequence"/>
</dbReference>
<dbReference type="AlphaFoldDB" id="A0A9D4EE48"/>
<gene>
    <name evidence="2" type="ORF">DPMN_179496</name>
</gene>
<feature type="compositionally biased region" description="Basic and acidic residues" evidence="1">
    <location>
        <begin position="87"/>
        <end position="99"/>
    </location>
</feature>
<keyword evidence="3" id="KW-1185">Reference proteome</keyword>
<protein>
    <submittedName>
        <fullName evidence="2">Uncharacterized protein</fullName>
    </submittedName>
</protein>
<evidence type="ECO:0000256" key="1">
    <source>
        <dbReference type="SAM" id="MobiDB-lite"/>
    </source>
</evidence>